<feature type="chain" id="PRO_5016599878" description="M6 family metalloprotease domain-containing protein" evidence="1">
    <location>
        <begin position="20"/>
        <end position="730"/>
    </location>
</feature>
<evidence type="ECO:0000313" key="3">
    <source>
        <dbReference type="Proteomes" id="UP000264006"/>
    </source>
</evidence>
<protein>
    <recommendedName>
        <fullName evidence="4">M6 family metalloprotease domain-containing protein</fullName>
    </recommendedName>
</protein>
<feature type="signal peptide" evidence="1">
    <location>
        <begin position="1"/>
        <end position="19"/>
    </location>
</feature>
<dbReference type="EMBL" id="CP031165">
    <property type="protein sequence ID" value="AXV09304.1"/>
    <property type="molecule type" value="Genomic_DNA"/>
</dbReference>
<organism evidence="2 3">
    <name type="scientific">Euzebya pacifica</name>
    <dbReference type="NCBI Taxonomy" id="1608957"/>
    <lineage>
        <taxon>Bacteria</taxon>
        <taxon>Bacillati</taxon>
        <taxon>Actinomycetota</taxon>
        <taxon>Nitriliruptoria</taxon>
        <taxon>Euzebyales</taxon>
    </lineage>
</organism>
<accession>A0A346Y4A7</accession>
<evidence type="ECO:0000256" key="1">
    <source>
        <dbReference type="SAM" id="SignalP"/>
    </source>
</evidence>
<dbReference type="KEGG" id="euz:DVS28_a4643"/>
<evidence type="ECO:0008006" key="4">
    <source>
        <dbReference type="Google" id="ProtNLM"/>
    </source>
</evidence>
<dbReference type="Proteomes" id="UP000264006">
    <property type="component" value="Chromosome"/>
</dbReference>
<evidence type="ECO:0000313" key="2">
    <source>
        <dbReference type="EMBL" id="AXV09304.1"/>
    </source>
</evidence>
<dbReference type="OrthoDB" id="5165286at2"/>
<keyword evidence="3" id="KW-1185">Reference proteome</keyword>
<proteinExistence type="predicted"/>
<reference evidence="2 3" key="1">
    <citation type="submission" date="2018-09" db="EMBL/GenBank/DDBJ databases">
        <title>Complete genome sequence of Euzebya sp. DY32-46 isolated from seawater of Pacific Ocean.</title>
        <authorList>
            <person name="Xu L."/>
            <person name="Wu Y.-H."/>
            <person name="Xu X.-W."/>
        </authorList>
    </citation>
    <scope>NUCLEOTIDE SEQUENCE [LARGE SCALE GENOMIC DNA]</scope>
    <source>
        <strain evidence="2 3">DY32-46</strain>
    </source>
</reference>
<gene>
    <name evidence="2" type="ORF">DVS28_a4643</name>
</gene>
<keyword evidence="1" id="KW-0732">Signal</keyword>
<sequence length="730" mass="77320">MLAASVVAALALLPIASGAQVVGPPPLDFPAPVDPQSWELPEWQTIEDYRPIPGVDWTDPERQAVKPIRAAMIFGDFQDRDFVVTQDAGTDVFGVDQDWADRVPGFDGPLANPTVGGIAREDVGEFYTDLIVNEPSEVNYGHTVNEYWLEDSYGLIGVEATPFGPYRMTGKEHEYGMGGGDAGGAGNQCPQGDSCGEGSLPIVGGLFGGFDAELIQAAAADTVTGMAFNAEDYDFRWLVHAGYDESGTWQEFGEIMFDGPEAVTDRFGPPAPVQQELGMCDSDCPNAAGTRYVDWTSWAAAEGIWSHAIPGVSSTQGENDGSAVFAHELSHIFGVLDNYNNPYNPGRSYTGPWAMLSRGAFNGPGGAHTRWQIPATQGASMGSHHMLRNKIRLGFTPPHEVLTVTPQVLAATGPVAADIFPRAYPLAPVTDDIGLHGIVVEFGDDQGSCSSNDLQCDRGGYDNYTVEVVDRMGHDSYTPDHGVLIAKNKTGVDLAPFMWAIDAHPEDINTVTGVGEHEGREVYDFVRPDGTRAAISLGDARQLADALFHAGTGEGVVNTWTDEANGLQFYVLTTEHDAEDPLSIGSYRVAVRSLDGHGPIDPATTVAGSTDTTVPLGEVATIEFDLANIGITDISRLSVDTALEHRLPYEYVEVAALGGTTVQVHVGLAEGSTGAHGVTLTATSELTGEAVSATATVVVTDAGATGQALPGLALVLPALPAGWLAVRRRP</sequence>
<dbReference type="AlphaFoldDB" id="A0A346Y4A7"/>
<name>A0A346Y4A7_9ACTN</name>